<evidence type="ECO:0000259" key="2">
    <source>
        <dbReference type="PROSITE" id="PS50254"/>
    </source>
</evidence>
<dbReference type="InterPro" id="IPR002110">
    <property type="entry name" value="Ankyrin_rpt"/>
</dbReference>
<keyword evidence="1" id="KW-0040">ANK repeat</keyword>
<dbReference type="InterPro" id="IPR037059">
    <property type="entry name" value="RHD_DNA_bind_dom_sf"/>
</dbReference>
<dbReference type="InterPro" id="IPR000451">
    <property type="entry name" value="NFkB/Dor"/>
</dbReference>
<feature type="repeat" description="ANK" evidence="1">
    <location>
        <begin position="716"/>
        <end position="738"/>
    </location>
</feature>
<dbReference type="SMART" id="SM00248">
    <property type="entry name" value="ANK"/>
    <property type="match status" value="5"/>
</dbReference>
<name>A0A8S1A2W3_ARCPL</name>
<gene>
    <name evidence="3" type="ORF">APLA_LOCUS8458</name>
</gene>
<dbReference type="EMBL" id="CADEBD010000308">
    <property type="protein sequence ID" value="CAB3238999.1"/>
    <property type="molecule type" value="Genomic_DNA"/>
</dbReference>
<dbReference type="InterPro" id="IPR008967">
    <property type="entry name" value="p53-like_TF_DNA-bd_sf"/>
</dbReference>
<dbReference type="GO" id="GO:0005737">
    <property type="term" value="C:cytoplasm"/>
    <property type="evidence" value="ECO:0007669"/>
    <property type="project" value="InterPro"/>
</dbReference>
<dbReference type="SUPFAM" id="SSF81296">
    <property type="entry name" value="E set domains"/>
    <property type="match status" value="1"/>
</dbReference>
<reference evidence="3 4" key="1">
    <citation type="submission" date="2020-04" db="EMBL/GenBank/DDBJ databases">
        <authorList>
            <person name="Wallbank WR R."/>
            <person name="Pardo Diaz C."/>
            <person name="Kozak K."/>
            <person name="Martin S."/>
            <person name="Jiggins C."/>
            <person name="Moest M."/>
            <person name="Warren A I."/>
            <person name="Byers J.R.P. K."/>
            <person name="Montejo-Kovacevich G."/>
            <person name="Yen C E."/>
        </authorList>
    </citation>
    <scope>NUCLEOTIDE SEQUENCE [LARGE SCALE GENOMIC DNA]</scope>
</reference>
<dbReference type="GO" id="GO:0048468">
    <property type="term" value="P:cell development"/>
    <property type="evidence" value="ECO:0007669"/>
    <property type="project" value="UniProtKB-ARBA"/>
</dbReference>
<feature type="repeat" description="ANK" evidence="1">
    <location>
        <begin position="683"/>
        <end position="715"/>
    </location>
</feature>
<dbReference type="Pfam" id="PF00023">
    <property type="entry name" value="Ank"/>
    <property type="match status" value="1"/>
</dbReference>
<dbReference type="PROSITE" id="PS50254">
    <property type="entry name" value="REL_2"/>
    <property type="match status" value="1"/>
</dbReference>
<dbReference type="Pfam" id="PF00554">
    <property type="entry name" value="RHD_DNA_bind"/>
    <property type="match status" value="1"/>
</dbReference>
<dbReference type="InterPro" id="IPR032397">
    <property type="entry name" value="RHD_dimer"/>
</dbReference>
<dbReference type="SUPFAM" id="SSF49417">
    <property type="entry name" value="p53-like transcription factors"/>
    <property type="match status" value="1"/>
</dbReference>
<sequence length="840" mass="94724">MSTSPSDYDMSDSSCSGASYMTNSPLYQVPQVPTKSPDMPCGTQSFLRIIAQPQNRFRFRYVSELAGTHGCLLSNSAATNSMKSYPSVELVNYTDKALIRCTLAQHNNSLEHPHRLHDEDDHDVSQIVPEQGSYMVGFRGLGIIHTAQQEIKKKCKKMAKGINFNIVRLKFSAHDVQTDKEICDPVFSEPIFNMKSAATNNLKIVRMSRFSGSPSGGDDVFIFVEKVNKKHVSICFFELDETGQRRIWEGVGQFTPSDVHHQYAIAFRTPAYRDRKSPVDVKVYIELVRTTDGHKSEPVEFKYKAEEFYKQVKRRKTNSSNRFNNIPLGTVKQNPVTTITAMSENPVHVFSQPQQLPGDTSQIPELPSMFTFNEFLYPENQDLNEGDNSYVKSETGIFPGSDPLLGSENYVLLTNEELPHLADLDLNDVSNLANLSLQNIDHTEVMSTFDKDEYLRHFHEMFPGDILESLESQSATLVSDSGLGYNIKFESDFGDNFLQAQGCSHPIVVKTQRTGKKYKLKLKSDEYNAFYKAEDGIEVKKLIKELCGMIKDKKGFKKQEIRERLELLFEKRLSNGDMFLHMSVYSDPACVYSIVKMIDIVKATHLLNYSNYKLQTTLHLAILNDMSQIVSLLVTKGADPMLKDDQEYNAIHYAVKSGFCLQPLLEAIKKNNVTCNINDYNGEKQSALHMAVIEDSGRSARLLLQHGASYSVRDEYGRTPLHLAAYDDSLEVTQALLDFIPQSDVDVTDNSGNTALQIVCGGTIRENSVLIIRLLLEKKANPMKTENGNESAWRLVKNKLALKAVLWDYIPTEFKDDHDVDEDVFLSADEGESSDDITST</sequence>
<dbReference type="InterPro" id="IPR036770">
    <property type="entry name" value="Ankyrin_rpt-contain_sf"/>
</dbReference>
<dbReference type="GO" id="GO:0000981">
    <property type="term" value="F:DNA-binding transcription factor activity, RNA polymerase II-specific"/>
    <property type="evidence" value="ECO:0007669"/>
    <property type="project" value="TreeGrafter"/>
</dbReference>
<evidence type="ECO:0000313" key="3">
    <source>
        <dbReference type="EMBL" id="CAB3238999.1"/>
    </source>
</evidence>
<accession>A0A8S1A2W3</accession>
<dbReference type="PANTHER" id="PTHR24169">
    <property type="entry name" value="NUCLEAR FACTOR NF-KAPPA-B PROTEIN"/>
    <property type="match status" value="1"/>
</dbReference>
<dbReference type="PROSITE" id="PS50297">
    <property type="entry name" value="ANK_REP_REGION"/>
    <property type="match status" value="3"/>
</dbReference>
<comment type="caution">
    <text evidence="3">The sequence shown here is derived from an EMBL/GenBank/DDBJ whole genome shotgun (WGS) entry which is preliminary data.</text>
</comment>
<feature type="domain" description="RHD" evidence="2">
    <location>
        <begin position="42"/>
        <end position="198"/>
    </location>
</feature>
<evidence type="ECO:0000313" key="4">
    <source>
        <dbReference type="Proteomes" id="UP000494256"/>
    </source>
</evidence>
<dbReference type="GO" id="GO:0000978">
    <property type="term" value="F:RNA polymerase II cis-regulatory region sequence-specific DNA binding"/>
    <property type="evidence" value="ECO:0007669"/>
    <property type="project" value="TreeGrafter"/>
</dbReference>
<dbReference type="InterPro" id="IPR011539">
    <property type="entry name" value="RHD_DNA_bind_dom"/>
</dbReference>
<proteinExistence type="predicted"/>
<dbReference type="Pfam" id="PF16179">
    <property type="entry name" value="RHD_dimer"/>
    <property type="match status" value="1"/>
</dbReference>
<organism evidence="3 4">
    <name type="scientific">Arctia plantaginis</name>
    <name type="common">Wood tiger moth</name>
    <name type="synonym">Phalaena plantaginis</name>
    <dbReference type="NCBI Taxonomy" id="874455"/>
    <lineage>
        <taxon>Eukaryota</taxon>
        <taxon>Metazoa</taxon>
        <taxon>Ecdysozoa</taxon>
        <taxon>Arthropoda</taxon>
        <taxon>Hexapoda</taxon>
        <taxon>Insecta</taxon>
        <taxon>Pterygota</taxon>
        <taxon>Neoptera</taxon>
        <taxon>Endopterygota</taxon>
        <taxon>Lepidoptera</taxon>
        <taxon>Glossata</taxon>
        <taxon>Ditrysia</taxon>
        <taxon>Noctuoidea</taxon>
        <taxon>Erebidae</taxon>
        <taxon>Arctiinae</taxon>
        <taxon>Arctia</taxon>
    </lineage>
</organism>
<dbReference type="InterPro" id="IPR002909">
    <property type="entry name" value="IPT_dom"/>
</dbReference>
<protein>
    <recommendedName>
        <fullName evidence="2">RHD domain-containing protein</fullName>
    </recommendedName>
</protein>
<dbReference type="PANTHER" id="PTHR24169:SF28">
    <property type="entry name" value="NUCLEAR FACTOR NF-KAPPA-B P110 SUBUNIT"/>
    <property type="match status" value="1"/>
</dbReference>
<dbReference type="Gene3D" id="2.60.40.340">
    <property type="entry name" value="Rel homology domain (RHD), DNA-binding domain"/>
    <property type="match status" value="1"/>
</dbReference>
<dbReference type="GO" id="GO:0048731">
    <property type="term" value="P:system development"/>
    <property type="evidence" value="ECO:0007669"/>
    <property type="project" value="UniProtKB-ARBA"/>
</dbReference>
<feature type="repeat" description="ANK" evidence="1">
    <location>
        <begin position="613"/>
        <end position="645"/>
    </location>
</feature>
<evidence type="ECO:0000256" key="1">
    <source>
        <dbReference type="PROSITE-ProRule" id="PRU00023"/>
    </source>
</evidence>
<dbReference type="PROSITE" id="PS50088">
    <property type="entry name" value="ANK_REPEAT"/>
    <property type="match status" value="3"/>
</dbReference>
<dbReference type="SMART" id="SM00429">
    <property type="entry name" value="IPT"/>
    <property type="match status" value="1"/>
</dbReference>
<dbReference type="InterPro" id="IPR013783">
    <property type="entry name" value="Ig-like_fold"/>
</dbReference>
<dbReference type="AlphaFoldDB" id="A0A8S1A2W3"/>
<dbReference type="SUPFAM" id="SSF48403">
    <property type="entry name" value="Ankyrin repeat"/>
    <property type="match status" value="1"/>
</dbReference>
<dbReference type="OrthoDB" id="407509at2759"/>
<dbReference type="Gene3D" id="2.60.40.10">
    <property type="entry name" value="Immunoglobulins"/>
    <property type="match status" value="1"/>
</dbReference>
<dbReference type="PRINTS" id="PR00057">
    <property type="entry name" value="NFKBTNSCPFCT"/>
</dbReference>
<dbReference type="Gene3D" id="1.25.40.20">
    <property type="entry name" value="Ankyrin repeat-containing domain"/>
    <property type="match status" value="1"/>
</dbReference>
<dbReference type="InterPro" id="IPR014756">
    <property type="entry name" value="Ig_E-set"/>
</dbReference>
<dbReference type="Pfam" id="PF12796">
    <property type="entry name" value="Ank_2"/>
    <property type="match status" value="1"/>
</dbReference>
<dbReference type="Proteomes" id="UP000494256">
    <property type="component" value="Unassembled WGS sequence"/>
</dbReference>